<evidence type="ECO:0000256" key="6">
    <source>
        <dbReference type="ARBA" id="ARBA00022989"/>
    </source>
</evidence>
<dbReference type="Gene3D" id="3.40.50.300">
    <property type="entry name" value="P-loop containing nucleotide triphosphate hydrolases"/>
    <property type="match status" value="1"/>
</dbReference>
<evidence type="ECO:0000256" key="9">
    <source>
        <dbReference type="ARBA" id="ARBA00023180"/>
    </source>
</evidence>
<dbReference type="SUPFAM" id="SSF52540">
    <property type="entry name" value="P-loop containing nucleoside triphosphate hydrolases"/>
    <property type="match status" value="1"/>
</dbReference>
<dbReference type="Proteomes" id="UP000829291">
    <property type="component" value="Chromosome 5"/>
</dbReference>
<evidence type="ECO:0000256" key="5">
    <source>
        <dbReference type="ARBA" id="ARBA00022968"/>
    </source>
</evidence>
<dbReference type="InterPro" id="IPR027417">
    <property type="entry name" value="P-loop_NTPase"/>
</dbReference>
<evidence type="ECO:0000313" key="11">
    <source>
        <dbReference type="Proteomes" id="UP000829291"/>
    </source>
</evidence>
<dbReference type="RefSeq" id="XP_046597997.1">
    <property type="nucleotide sequence ID" value="XM_046742041.1"/>
</dbReference>
<evidence type="ECO:0000256" key="4">
    <source>
        <dbReference type="ARBA" id="ARBA00022692"/>
    </source>
</evidence>
<keyword evidence="3" id="KW-0808">Transferase</keyword>
<accession>A0ABM3GCJ6</accession>
<keyword evidence="7" id="KW-0333">Golgi apparatus</keyword>
<dbReference type="PANTHER" id="PTHR12129">
    <property type="entry name" value="HEPARAN SULFATE 2-O-SULFOTRANSFERASE"/>
    <property type="match status" value="1"/>
</dbReference>
<keyword evidence="8 10" id="KW-0472">Membrane</keyword>
<keyword evidence="6 10" id="KW-1133">Transmembrane helix</keyword>
<proteinExistence type="inferred from homology"/>
<evidence type="ECO:0000256" key="2">
    <source>
        <dbReference type="ARBA" id="ARBA00010569"/>
    </source>
</evidence>
<feature type="transmembrane region" description="Helical" evidence="10">
    <location>
        <begin position="21"/>
        <end position="38"/>
    </location>
</feature>
<reference evidence="12" key="1">
    <citation type="submission" date="2025-08" db="UniProtKB">
        <authorList>
            <consortium name="RefSeq"/>
        </authorList>
    </citation>
    <scope>IDENTIFICATION</scope>
    <source>
        <tissue evidence="12">Thorax and Abdomen</tissue>
    </source>
</reference>
<sequence length="392" mass="46125">MIMKDNTWRKRRLPIPRKTSELIALIALSSTLFLFLYTSDLHSRLREMEVRLQPGDEEGFSASQLSSEEPTSTDMDFESSGVVQYYSDINRKLTESYVNTNVPDIEALNNTRKADKAVIFFNRVPKVGSETFAELLRRLSTSNEFHFNRDLPQKYEFVFLAKQDEFELAKSIANIPEPSVFIKHVCFTNFTEFNLPEPIYMNLVRDPVERIISWYYYIRAPWYLLARRQMFPDLPLPDPQWLKKDFESCVLEGDMECQYIQGDIANGISDHRRQTLFFCGHQQECLPFNTVGVLERAKMTVEKNYAVVGILEDLNTTLTVLEKYIPRFFQGALNMYWDQVNSFSNINRNPLKPATSEKVKDILRRNFTKEIEFYQFCQQRLYKQFRALRLTN</sequence>
<dbReference type="GeneID" id="107226522"/>
<keyword evidence="11" id="KW-1185">Reference proteome</keyword>
<keyword evidence="4 10" id="KW-0812">Transmembrane</keyword>
<evidence type="ECO:0000256" key="3">
    <source>
        <dbReference type="ARBA" id="ARBA00022679"/>
    </source>
</evidence>
<evidence type="ECO:0000256" key="10">
    <source>
        <dbReference type="SAM" id="Phobius"/>
    </source>
</evidence>
<dbReference type="PANTHER" id="PTHR12129:SF20">
    <property type="entry name" value="HEPARAN SULFATE 2-O-SULFOTRANSFERASE PIPE"/>
    <property type="match status" value="1"/>
</dbReference>
<keyword evidence="9" id="KW-0325">Glycoprotein</keyword>
<evidence type="ECO:0000256" key="8">
    <source>
        <dbReference type="ARBA" id="ARBA00023136"/>
    </source>
</evidence>
<protein>
    <submittedName>
        <fullName evidence="12">Heparan sulfate 2-O-sulfotransferase pipe isoform X1</fullName>
    </submittedName>
</protein>
<name>A0ABM3GCJ6_NEOLC</name>
<comment type="similarity">
    <text evidence="2">Belongs to the sulfotransferase 3 family.</text>
</comment>
<dbReference type="InterPro" id="IPR007734">
    <property type="entry name" value="Heparan_SO4_2-O-STrfase"/>
</dbReference>
<keyword evidence="5" id="KW-0735">Signal-anchor</keyword>
<evidence type="ECO:0000256" key="7">
    <source>
        <dbReference type="ARBA" id="ARBA00023034"/>
    </source>
</evidence>
<dbReference type="InterPro" id="IPR005331">
    <property type="entry name" value="Sulfotransferase"/>
</dbReference>
<gene>
    <name evidence="12" type="primary">LOC107226522</name>
</gene>
<evidence type="ECO:0000256" key="1">
    <source>
        <dbReference type="ARBA" id="ARBA00004323"/>
    </source>
</evidence>
<dbReference type="Pfam" id="PF03567">
    <property type="entry name" value="Sulfotransfer_2"/>
    <property type="match status" value="1"/>
</dbReference>
<organism evidence="11 12">
    <name type="scientific">Neodiprion lecontei</name>
    <name type="common">Redheaded pine sawfly</name>
    <dbReference type="NCBI Taxonomy" id="441921"/>
    <lineage>
        <taxon>Eukaryota</taxon>
        <taxon>Metazoa</taxon>
        <taxon>Ecdysozoa</taxon>
        <taxon>Arthropoda</taxon>
        <taxon>Hexapoda</taxon>
        <taxon>Insecta</taxon>
        <taxon>Pterygota</taxon>
        <taxon>Neoptera</taxon>
        <taxon>Endopterygota</taxon>
        <taxon>Hymenoptera</taxon>
        <taxon>Tenthredinoidea</taxon>
        <taxon>Diprionidae</taxon>
        <taxon>Diprioninae</taxon>
        <taxon>Neodiprion</taxon>
    </lineage>
</organism>
<comment type="subcellular location">
    <subcellularLocation>
        <location evidence="1">Golgi apparatus membrane</location>
        <topology evidence="1">Single-pass type II membrane protein</topology>
    </subcellularLocation>
</comment>
<evidence type="ECO:0000313" key="12">
    <source>
        <dbReference type="RefSeq" id="XP_046597997.1"/>
    </source>
</evidence>